<dbReference type="SUPFAM" id="SSF46689">
    <property type="entry name" value="Homeodomain-like"/>
    <property type="match status" value="1"/>
</dbReference>
<evidence type="ECO:0000259" key="7">
    <source>
        <dbReference type="PROSITE" id="PS50045"/>
    </source>
</evidence>
<evidence type="ECO:0000256" key="6">
    <source>
        <dbReference type="PROSITE-ProRule" id="PRU00169"/>
    </source>
</evidence>
<dbReference type="InterPro" id="IPR027417">
    <property type="entry name" value="P-loop_NTPase"/>
</dbReference>
<accession>A0A1M5YJT2</accession>
<dbReference type="SUPFAM" id="SSF52172">
    <property type="entry name" value="CheY-like"/>
    <property type="match status" value="1"/>
</dbReference>
<dbReference type="InterPro" id="IPR058031">
    <property type="entry name" value="AAA_lid_NorR"/>
</dbReference>
<evidence type="ECO:0000313" key="10">
    <source>
        <dbReference type="Proteomes" id="UP000184139"/>
    </source>
</evidence>
<dbReference type="FunFam" id="3.40.50.300:FF:000006">
    <property type="entry name" value="DNA-binding transcriptional regulator NtrC"/>
    <property type="match status" value="1"/>
</dbReference>
<dbReference type="Proteomes" id="UP000184139">
    <property type="component" value="Unassembled WGS sequence"/>
</dbReference>
<keyword evidence="4 9" id="KW-0238">DNA-binding</keyword>
<organism evidence="9 10">
    <name type="scientific">Desulfofustis glycolicus DSM 9705</name>
    <dbReference type="NCBI Taxonomy" id="1121409"/>
    <lineage>
        <taxon>Bacteria</taxon>
        <taxon>Pseudomonadati</taxon>
        <taxon>Thermodesulfobacteriota</taxon>
        <taxon>Desulfobulbia</taxon>
        <taxon>Desulfobulbales</taxon>
        <taxon>Desulfocapsaceae</taxon>
        <taxon>Desulfofustis</taxon>
    </lineage>
</organism>
<dbReference type="PROSITE" id="PS50110">
    <property type="entry name" value="RESPONSE_REGULATORY"/>
    <property type="match status" value="1"/>
</dbReference>
<evidence type="ECO:0000259" key="8">
    <source>
        <dbReference type="PROSITE" id="PS50110"/>
    </source>
</evidence>
<keyword evidence="3" id="KW-0805">Transcription regulation</keyword>
<dbReference type="InterPro" id="IPR002197">
    <property type="entry name" value="HTH_Fis"/>
</dbReference>
<dbReference type="AlphaFoldDB" id="A0A1M5YJT2"/>
<dbReference type="PROSITE" id="PS00675">
    <property type="entry name" value="SIGMA54_INTERACT_1"/>
    <property type="match status" value="1"/>
</dbReference>
<dbReference type="EMBL" id="FQXS01000040">
    <property type="protein sequence ID" value="SHI12276.1"/>
    <property type="molecule type" value="Genomic_DNA"/>
</dbReference>
<evidence type="ECO:0000256" key="5">
    <source>
        <dbReference type="ARBA" id="ARBA00023163"/>
    </source>
</evidence>
<evidence type="ECO:0000256" key="3">
    <source>
        <dbReference type="ARBA" id="ARBA00023015"/>
    </source>
</evidence>
<dbReference type="PROSITE" id="PS00676">
    <property type="entry name" value="SIGMA54_INTERACT_2"/>
    <property type="match status" value="1"/>
</dbReference>
<evidence type="ECO:0000256" key="1">
    <source>
        <dbReference type="ARBA" id="ARBA00022741"/>
    </source>
</evidence>
<comment type="caution">
    <text evidence="6">Lacks conserved residue(s) required for the propagation of feature annotation.</text>
</comment>
<dbReference type="InterPro" id="IPR025944">
    <property type="entry name" value="Sigma_54_int_dom_CS"/>
</dbReference>
<dbReference type="SUPFAM" id="SSF52540">
    <property type="entry name" value="P-loop containing nucleoside triphosphate hydrolases"/>
    <property type="match status" value="1"/>
</dbReference>
<dbReference type="RefSeq" id="WP_073379088.1">
    <property type="nucleotide sequence ID" value="NZ_FQXS01000040.1"/>
</dbReference>
<dbReference type="InterPro" id="IPR009057">
    <property type="entry name" value="Homeodomain-like_sf"/>
</dbReference>
<feature type="domain" description="Sigma-54 factor interaction" evidence="7">
    <location>
        <begin position="144"/>
        <end position="373"/>
    </location>
</feature>
<dbReference type="STRING" id="1121409.SAMN02745124_04126"/>
<dbReference type="InterPro" id="IPR025662">
    <property type="entry name" value="Sigma_54_int_dom_ATP-bd_1"/>
</dbReference>
<dbReference type="Pfam" id="PF02954">
    <property type="entry name" value="HTH_8"/>
    <property type="match status" value="1"/>
</dbReference>
<keyword evidence="5" id="KW-0804">Transcription</keyword>
<dbReference type="PROSITE" id="PS00688">
    <property type="entry name" value="SIGMA54_INTERACT_3"/>
    <property type="match status" value="1"/>
</dbReference>
<dbReference type="SMART" id="SM00382">
    <property type="entry name" value="AAA"/>
    <property type="match status" value="1"/>
</dbReference>
<dbReference type="InterPro" id="IPR003593">
    <property type="entry name" value="AAA+_ATPase"/>
</dbReference>
<dbReference type="InterPro" id="IPR011006">
    <property type="entry name" value="CheY-like_superfamily"/>
</dbReference>
<proteinExistence type="predicted"/>
<dbReference type="GO" id="GO:0006355">
    <property type="term" value="P:regulation of DNA-templated transcription"/>
    <property type="evidence" value="ECO:0007669"/>
    <property type="project" value="InterPro"/>
</dbReference>
<keyword evidence="2" id="KW-0067">ATP-binding</keyword>
<sequence>MPGRDAILIYDCCSGSADVISEALAGPCSLTITNSESEFQAKMSARQYDLVLLGVDDLSGARMKLLENTVSKSPYTPIVIASASEKAELVVKAMNLGACDFLVHPVSPERARTAVRRAIELRKQRHEIDYLRHRQDVVYDFNKVIARSSRMKAALKVLKKFAGTDSTILITGDTGTGKSFLSGTVHFNSPRKAKPFVKINCANIPEHLLESELFGHEKGSFTSADKQRIGRFEQAAGGTIFLDEIGEISLNLQSKLLRVLEEKSFERVGGNKTIHADVRIIAATNKDLVRQVEEGKFREDLYYRINVLPVRLPPLRERPECIIPLAERLLHRYCQAVSRSITGFSEDALQAILSYDWPGNIRQLANTIERAVILEEKGEIQLANLALPPRRIRENGPGLYVVDRRRHSDRIAREVNGSLAGHERDLIVKALEESLWVQKNAALKLGISPRALNYKIRKWRITHPHWRRNK</sequence>
<dbReference type="InterPro" id="IPR025943">
    <property type="entry name" value="Sigma_54_int_dom_ATP-bd_2"/>
</dbReference>
<dbReference type="GO" id="GO:0043565">
    <property type="term" value="F:sequence-specific DNA binding"/>
    <property type="evidence" value="ECO:0007669"/>
    <property type="project" value="InterPro"/>
</dbReference>
<dbReference type="PANTHER" id="PTHR32071:SF21">
    <property type="entry name" value="TRANSCRIPTIONAL REGULATORY PROTEIN FLGR"/>
    <property type="match status" value="1"/>
</dbReference>
<dbReference type="PRINTS" id="PR01590">
    <property type="entry name" value="HTHFIS"/>
</dbReference>
<feature type="domain" description="Response regulatory" evidence="8">
    <location>
        <begin position="6"/>
        <end position="119"/>
    </location>
</feature>
<keyword evidence="10" id="KW-1185">Reference proteome</keyword>
<evidence type="ECO:0000256" key="4">
    <source>
        <dbReference type="ARBA" id="ARBA00023125"/>
    </source>
</evidence>
<gene>
    <name evidence="9" type="ORF">SAMN02745124_04126</name>
</gene>
<dbReference type="PANTHER" id="PTHR32071">
    <property type="entry name" value="TRANSCRIPTIONAL REGULATORY PROTEIN"/>
    <property type="match status" value="1"/>
</dbReference>
<dbReference type="Gene3D" id="3.40.50.2300">
    <property type="match status" value="1"/>
</dbReference>
<name>A0A1M5YJT2_9BACT</name>
<dbReference type="PROSITE" id="PS50045">
    <property type="entry name" value="SIGMA54_INTERACT_4"/>
    <property type="match status" value="1"/>
</dbReference>
<dbReference type="CDD" id="cd00009">
    <property type="entry name" value="AAA"/>
    <property type="match status" value="1"/>
</dbReference>
<reference evidence="9 10" key="1">
    <citation type="submission" date="2016-11" db="EMBL/GenBank/DDBJ databases">
        <authorList>
            <person name="Jaros S."/>
            <person name="Januszkiewicz K."/>
            <person name="Wedrychowicz H."/>
        </authorList>
    </citation>
    <scope>NUCLEOTIDE SEQUENCE [LARGE SCALE GENOMIC DNA]</scope>
    <source>
        <strain evidence="9 10">DSM 9705</strain>
    </source>
</reference>
<dbReference type="InterPro" id="IPR001789">
    <property type="entry name" value="Sig_transdc_resp-reg_receiver"/>
</dbReference>
<protein>
    <submittedName>
        <fullName evidence="9">DNA-binding transcriptional response regulator, NtrC family, contains REC, AAA-type ATPase, and a Fis-type DNA-binding domains</fullName>
    </submittedName>
</protein>
<evidence type="ECO:0000313" key="9">
    <source>
        <dbReference type="EMBL" id="SHI12276.1"/>
    </source>
</evidence>
<dbReference type="Pfam" id="PF00158">
    <property type="entry name" value="Sigma54_activat"/>
    <property type="match status" value="1"/>
</dbReference>
<dbReference type="Gene3D" id="1.10.10.60">
    <property type="entry name" value="Homeodomain-like"/>
    <property type="match status" value="1"/>
</dbReference>
<dbReference type="Gene3D" id="3.40.50.300">
    <property type="entry name" value="P-loop containing nucleotide triphosphate hydrolases"/>
    <property type="match status" value="1"/>
</dbReference>
<dbReference type="GO" id="GO:0005524">
    <property type="term" value="F:ATP binding"/>
    <property type="evidence" value="ECO:0007669"/>
    <property type="project" value="UniProtKB-KW"/>
</dbReference>
<dbReference type="InterPro" id="IPR002078">
    <property type="entry name" value="Sigma_54_int"/>
</dbReference>
<dbReference type="Pfam" id="PF25601">
    <property type="entry name" value="AAA_lid_14"/>
    <property type="match status" value="1"/>
</dbReference>
<dbReference type="Gene3D" id="1.10.8.60">
    <property type="match status" value="1"/>
</dbReference>
<evidence type="ECO:0000256" key="2">
    <source>
        <dbReference type="ARBA" id="ARBA00022840"/>
    </source>
</evidence>
<keyword evidence="1" id="KW-0547">Nucleotide-binding</keyword>
<dbReference type="GO" id="GO:0000160">
    <property type="term" value="P:phosphorelay signal transduction system"/>
    <property type="evidence" value="ECO:0007669"/>
    <property type="project" value="InterPro"/>
</dbReference>